<dbReference type="Pfam" id="PF09994">
    <property type="entry name" value="T6SS_Tle1-like_cat"/>
    <property type="match status" value="1"/>
</dbReference>
<sequence length="479" mass="53226">MPKNILIFSDGTGQAGGLRPDENRSNIYKLYRATRCGPDTGINPREQLAFYDAGLGSQPPDSTLFVTRAYRWLHNVVSQATGLGITTNIIDCYAAIIRMWEPGDRIFLFGFSRGAYTVRCLAAMLGQCGIPTTMADGSPLRRDIGTTTRVAREAVKNVYQHVSSPKDTVYLPQREALATRFRQRYGSDTGSAANAAPFFIGVFDTVASLGSYTLSAALVAGAAGFIAILSYMQSFFFFPFLPTVLWATVAAAITAAGGYVATHLKYAHDLPGYSFYETLHIASPKMKFYDLHLNNAVWYARHAMSIDENRADFARVPWGGSHSKGPERPDEYPDWLQQVWFAGNHSDVGGSYPENEARLSDISLGWMVHAAKNLPDGNTLDGFGIKIDDSYLRLNPDSLGPQHDEREPGYVGGRFKWNEGLREIQNEAILHSTVLERFAANGGVQHYYKRMPYRPENLRSHVKVKGYYVSPLERADERS</sequence>
<dbReference type="RefSeq" id="WP_002718658.1">
    <property type="nucleotide sequence ID" value="NZ_UFSI01000001.1"/>
</dbReference>
<feature type="domain" description="T6SS Phospholipase effector Tle1-like catalytic" evidence="2">
    <location>
        <begin position="3"/>
        <end position="369"/>
    </location>
</feature>
<feature type="transmembrane region" description="Helical" evidence="1">
    <location>
        <begin position="236"/>
        <end position="261"/>
    </location>
</feature>
<dbReference type="InterPro" id="IPR018712">
    <property type="entry name" value="Tle1-like_cat"/>
</dbReference>
<dbReference type="EMBL" id="UIGB01000001">
    <property type="protein sequence ID" value="SUU83879.1"/>
    <property type="molecule type" value="Genomic_DNA"/>
</dbReference>
<dbReference type="Proteomes" id="UP000254343">
    <property type="component" value="Unassembled WGS sequence"/>
</dbReference>
<organism evidence="3 4">
    <name type="scientific">Afipia felis</name>
    <name type="common">Cat scratch disease bacillus</name>
    <dbReference type="NCBI Taxonomy" id="1035"/>
    <lineage>
        <taxon>Bacteria</taxon>
        <taxon>Pseudomonadati</taxon>
        <taxon>Pseudomonadota</taxon>
        <taxon>Alphaproteobacteria</taxon>
        <taxon>Hyphomicrobiales</taxon>
        <taxon>Nitrobacteraceae</taxon>
        <taxon>Afipia</taxon>
    </lineage>
</organism>
<protein>
    <submittedName>
        <fullName evidence="3">Uncharacterized conserved protein</fullName>
    </submittedName>
</protein>
<feature type="transmembrane region" description="Helical" evidence="1">
    <location>
        <begin position="209"/>
        <end position="229"/>
    </location>
</feature>
<dbReference type="OrthoDB" id="4378831at2"/>
<keyword evidence="1" id="KW-0812">Transmembrane</keyword>
<accession>A0A380W5L7</accession>
<reference evidence="3 4" key="1">
    <citation type="submission" date="2018-06" db="EMBL/GenBank/DDBJ databases">
        <authorList>
            <consortium name="Pathogen Informatics"/>
            <person name="Doyle S."/>
        </authorList>
    </citation>
    <scope>NUCLEOTIDE SEQUENCE [LARGE SCALE GENOMIC DNA]</scope>
    <source>
        <strain evidence="3 4">NCTC12722</strain>
    </source>
</reference>
<dbReference type="AlphaFoldDB" id="A0A380W5L7"/>
<keyword evidence="1" id="KW-0472">Membrane</keyword>
<evidence type="ECO:0000259" key="2">
    <source>
        <dbReference type="Pfam" id="PF09994"/>
    </source>
</evidence>
<name>A0A380W5L7_AFIFE</name>
<keyword evidence="1" id="KW-1133">Transmembrane helix</keyword>
<proteinExistence type="predicted"/>
<dbReference type="PANTHER" id="PTHR33840:SF1">
    <property type="entry name" value="TLE1 PHOSPHOLIPASE DOMAIN-CONTAINING PROTEIN"/>
    <property type="match status" value="1"/>
</dbReference>
<evidence type="ECO:0000313" key="4">
    <source>
        <dbReference type="Proteomes" id="UP000254343"/>
    </source>
</evidence>
<gene>
    <name evidence="3" type="ORF">NCTC12722_01058</name>
</gene>
<dbReference type="PANTHER" id="PTHR33840">
    <property type="match status" value="1"/>
</dbReference>
<evidence type="ECO:0000256" key="1">
    <source>
        <dbReference type="SAM" id="Phobius"/>
    </source>
</evidence>
<evidence type="ECO:0000313" key="3">
    <source>
        <dbReference type="EMBL" id="SUU83879.1"/>
    </source>
</evidence>